<dbReference type="PROSITE" id="PS50949">
    <property type="entry name" value="HTH_GNTR"/>
    <property type="match status" value="1"/>
</dbReference>
<comment type="caution">
    <text evidence="5">The sequence shown here is derived from an EMBL/GenBank/DDBJ whole genome shotgun (WGS) entry which is preliminary data.</text>
</comment>
<dbReference type="SMART" id="SM00895">
    <property type="entry name" value="FCD"/>
    <property type="match status" value="1"/>
</dbReference>
<name>A0A1Y1RZN4_9SPIO</name>
<evidence type="ECO:0000256" key="3">
    <source>
        <dbReference type="ARBA" id="ARBA00023163"/>
    </source>
</evidence>
<keyword evidence="3" id="KW-0804">Transcription</keyword>
<dbReference type="SMART" id="SM00345">
    <property type="entry name" value="HTH_GNTR"/>
    <property type="match status" value="1"/>
</dbReference>
<dbReference type="Pfam" id="PF07729">
    <property type="entry name" value="FCD"/>
    <property type="match status" value="1"/>
</dbReference>
<dbReference type="SUPFAM" id="SSF46785">
    <property type="entry name" value="Winged helix' DNA-binding domain"/>
    <property type="match status" value="1"/>
</dbReference>
<dbReference type="InterPro" id="IPR036388">
    <property type="entry name" value="WH-like_DNA-bd_sf"/>
</dbReference>
<evidence type="ECO:0000256" key="2">
    <source>
        <dbReference type="ARBA" id="ARBA00023125"/>
    </source>
</evidence>
<dbReference type="CDD" id="cd07377">
    <property type="entry name" value="WHTH_GntR"/>
    <property type="match status" value="1"/>
</dbReference>
<dbReference type="InterPro" id="IPR008920">
    <property type="entry name" value="TF_FadR/GntR_C"/>
</dbReference>
<dbReference type="InterPro" id="IPR000524">
    <property type="entry name" value="Tscrpt_reg_HTH_GntR"/>
</dbReference>
<keyword evidence="6" id="KW-1185">Reference proteome</keyword>
<sequence length="228" mass="26549">MRGNFIAMIIYKGPVLMNIGKTEYAYNEIKRKICEGELSPLQDIVEEGLQRELRISRTPIREALQRLHKEGFVYIYPRKGTIVTEVTRDLIYDIFLARQLNEPFCTVLAGSIISREWLKEKRRAFKEPPADISGDNLRQYYIKHDRELHTRIIESCGNRFVANLLSIVHDHNHRIRMKTSNPANENYDHSVEEHTAIIDALLTGKEKEIEAAVLGHIQNSRDISLKYY</sequence>
<dbReference type="EMBL" id="MWQY01000006">
    <property type="protein sequence ID" value="ORC36207.1"/>
    <property type="molecule type" value="Genomic_DNA"/>
</dbReference>
<dbReference type="Gene3D" id="1.10.10.10">
    <property type="entry name" value="Winged helix-like DNA-binding domain superfamily/Winged helix DNA-binding domain"/>
    <property type="match status" value="1"/>
</dbReference>
<dbReference type="SUPFAM" id="SSF48008">
    <property type="entry name" value="GntR ligand-binding domain-like"/>
    <property type="match status" value="1"/>
</dbReference>
<feature type="domain" description="HTH gntR-type" evidence="4">
    <location>
        <begin position="19"/>
        <end position="86"/>
    </location>
</feature>
<evidence type="ECO:0000313" key="6">
    <source>
        <dbReference type="Proteomes" id="UP000192343"/>
    </source>
</evidence>
<dbReference type="Proteomes" id="UP000192343">
    <property type="component" value="Unassembled WGS sequence"/>
</dbReference>
<accession>A0A1Y1RZN4</accession>
<dbReference type="AlphaFoldDB" id="A0A1Y1RZN4"/>
<dbReference type="GO" id="GO:0003677">
    <property type="term" value="F:DNA binding"/>
    <property type="evidence" value="ECO:0007669"/>
    <property type="project" value="UniProtKB-KW"/>
</dbReference>
<organism evidence="5 6">
    <name type="scientific">Marispirochaeta aestuarii</name>
    <dbReference type="NCBI Taxonomy" id="1963862"/>
    <lineage>
        <taxon>Bacteria</taxon>
        <taxon>Pseudomonadati</taxon>
        <taxon>Spirochaetota</taxon>
        <taxon>Spirochaetia</taxon>
        <taxon>Spirochaetales</taxon>
        <taxon>Spirochaetaceae</taxon>
        <taxon>Marispirochaeta</taxon>
    </lineage>
</organism>
<keyword evidence="1" id="KW-0805">Transcription regulation</keyword>
<dbReference type="GO" id="GO:0003700">
    <property type="term" value="F:DNA-binding transcription factor activity"/>
    <property type="evidence" value="ECO:0007669"/>
    <property type="project" value="InterPro"/>
</dbReference>
<reference evidence="5 6" key="1">
    <citation type="submission" date="2017-03" db="EMBL/GenBank/DDBJ databases">
        <title>Draft Genome sequence of Marispirochaeta sp. strain JC444.</title>
        <authorList>
            <person name="Shivani Y."/>
            <person name="Subhash Y."/>
            <person name="Sasikala C."/>
            <person name="Ramana C."/>
        </authorList>
    </citation>
    <scope>NUCLEOTIDE SEQUENCE [LARGE SCALE GENOMIC DNA]</scope>
    <source>
        <strain evidence="5 6">JC444</strain>
    </source>
</reference>
<proteinExistence type="predicted"/>
<dbReference type="PANTHER" id="PTHR43537:SF24">
    <property type="entry name" value="GLUCONATE OPERON TRANSCRIPTIONAL REPRESSOR"/>
    <property type="match status" value="1"/>
</dbReference>
<dbReference type="InterPro" id="IPR011711">
    <property type="entry name" value="GntR_C"/>
</dbReference>
<dbReference type="PANTHER" id="PTHR43537">
    <property type="entry name" value="TRANSCRIPTIONAL REGULATOR, GNTR FAMILY"/>
    <property type="match status" value="1"/>
</dbReference>
<dbReference type="STRING" id="1963862.B4O97_06345"/>
<keyword evidence="2" id="KW-0238">DNA-binding</keyword>
<dbReference type="Pfam" id="PF00392">
    <property type="entry name" value="GntR"/>
    <property type="match status" value="1"/>
</dbReference>
<evidence type="ECO:0000313" key="5">
    <source>
        <dbReference type="EMBL" id="ORC36207.1"/>
    </source>
</evidence>
<protein>
    <recommendedName>
        <fullName evidence="4">HTH gntR-type domain-containing protein</fullName>
    </recommendedName>
</protein>
<dbReference type="InterPro" id="IPR036390">
    <property type="entry name" value="WH_DNA-bd_sf"/>
</dbReference>
<gene>
    <name evidence="5" type="ORF">B4O97_06345</name>
</gene>
<evidence type="ECO:0000259" key="4">
    <source>
        <dbReference type="PROSITE" id="PS50949"/>
    </source>
</evidence>
<evidence type="ECO:0000256" key="1">
    <source>
        <dbReference type="ARBA" id="ARBA00023015"/>
    </source>
</evidence>
<dbReference type="Gene3D" id="1.20.120.530">
    <property type="entry name" value="GntR ligand-binding domain-like"/>
    <property type="match status" value="1"/>
</dbReference>